<dbReference type="OrthoDB" id="10258297at2759"/>
<name>A0A7J6X5W5_THATH</name>
<feature type="domain" description="E3 UFM1-protein ligase-like C-terminal" evidence="1">
    <location>
        <begin position="38"/>
        <end position="94"/>
    </location>
</feature>
<accession>A0A7J6X5W5</accession>
<organism evidence="2 3">
    <name type="scientific">Thalictrum thalictroides</name>
    <name type="common">Rue-anemone</name>
    <name type="synonym">Anemone thalictroides</name>
    <dbReference type="NCBI Taxonomy" id="46969"/>
    <lineage>
        <taxon>Eukaryota</taxon>
        <taxon>Viridiplantae</taxon>
        <taxon>Streptophyta</taxon>
        <taxon>Embryophyta</taxon>
        <taxon>Tracheophyta</taxon>
        <taxon>Spermatophyta</taxon>
        <taxon>Magnoliopsida</taxon>
        <taxon>Ranunculales</taxon>
        <taxon>Ranunculaceae</taxon>
        <taxon>Thalictroideae</taxon>
        <taxon>Thalictrum</taxon>
    </lineage>
</organism>
<evidence type="ECO:0000313" key="3">
    <source>
        <dbReference type="Proteomes" id="UP000554482"/>
    </source>
</evidence>
<proteinExistence type="predicted"/>
<comment type="caution">
    <text evidence="2">The sequence shown here is derived from an EMBL/GenBank/DDBJ whole genome shotgun (WGS) entry which is preliminary data.</text>
</comment>
<dbReference type="GO" id="GO:0016874">
    <property type="term" value="F:ligase activity"/>
    <property type="evidence" value="ECO:0007669"/>
    <property type="project" value="UniProtKB-KW"/>
</dbReference>
<evidence type="ECO:0000259" key="1">
    <source>
        <dbReference type="Pfam" id="PF25041"/>
    </source>
</evidence>
<keyword evidence="3" id="KW-1185">Reference proteome</keyword>
<dbReference type="Proteomes" id="UP000554482">
    <property type="component" value="Unassembled WGS sequence"/>
</dbReference>
<keyword evidence="2" id="KW-0436">Ligase</keyword>
<dbReference type="AlphaFoldDB" id="A0A7J6X5W5"/>
<dbReference type="InterPro" id="IPR056761">
    <property type="entry name" value="Ufl1-like_C"/>
</dbReference>
<gene>
    <name evidence="2" type="ORF">FRX31_006443</name>
</gene>
<dbReference type="EMBL" id="JABWDY010006017">
    <property type="protein sequence ID" value="KAF5203970.1"/>
    <property type="molecule type" value="Genomic_DNA"/>
</dbReference>
<reference evidence="2 3" key="1">
    <citation type="submission" date="2020-06" db="EMBL/GenBank/DDBJ databases">
        <title>Transcriptomic and genomic resources for Thalictrum thalictroides and T. hernandezii: Facilitating candidate gene discovery in an emerging model plant lineage.</title>
        <authorList>
            <person name="Arias T."/>
            <person name="Riano-Pachon D.M."/>
            <person name="Di Stilio V.S."/>
        </authorList>
    </citation>
    <scope>NUCLEOTIDE SEQUENCE [LARGE SCALE GENOMIC DNA]</scope>
    <source>
        <strain evidence="3">cv. WT478/WT964</strain>
        <tissue evidence="2">Leaves</tissue>
    </source>
</reference>
<protein>
    <submittedName>
        <fullName evidence="2">E3 ufm1-protein ligase 1-like protein</fullName>
    </submittedName>
</protein>
<dbReference type="Pfam" id="PF25041">
    <property type="entry name" value="UFL1_C"/>
    <property type="match status" value="1"/>
</dbReference>
<evidence type="ECO:0000313" key="2">
    <source>
        <dbReference type="EMBL" id="KAF5203970.1"/>
    </source>
</evidence>
<sequence>MSLIEGEEKSEFLRQTVTERNFSNSQYQDCVKPIGNIEKIEDAAYKILIDYHTATVALLALLSTATDDEKDCTSDRIMSKREFLESLMPNLKGLVTGVMQS</sequence>